<keyword evidence="7" id="KW-0326">Glycosidase</keyword>
<dbReference type="PANTHER" id="PTHR11051">
    <property type="entry name" value="GLYCOSYL HYDROLASE-RELATED"/>
    <property type="match status" value="1"/>
</dbReference>
<dbReference type="HOGENOM" id="CLU_006285_2_1_9"/>
<dbReference type="Gene3D" id="2.60.420.10">
    <property type="entry name" value="Maltose phosphorylase, domain 3"/>
    <property type="match status" value="1"/>
</dbReference>
<dbReference type="NCBIfam" id="NF010380">
    <property type="entry name" value="PRK13807.1"/>
    <property type="match status" value="1"/>
</dbReference>
<dbReference type="KEGG" id="eac:EAL2_c20960"/>
<dbReference type="STRING" id="1286171.EAL2_c20960"/>
<keyword evidence="7" id="KW-0378">Hydrolase</keyword>
<gene>
    <name evidence="7" type="primary">yvdK</name>
    <name evidence="7" type="ORF">EAL2_c20960</name>
</gene>
<evidence type="ECO:0000313" key="8">
    <source>
        <dbReference type="Proteomes" id="UP000019591"/>
    </source>
</evidence>
<dbReference type="OrthoDB" id="9758855at2"/>
<dbReference type="Gene3D" id="2.70.98.40">
    <property type="entry name" value="Glycoside hydrolase, family 65, N-terminal domain"/>
    <property type="match status" value="1"/>
</dbReference>
<dbReference type="InterPro" id="IPR008928">
    <property type="entry name" value="6-hairpin_glycosidase_sf"/>
</dbReference>
<dbReference type="PIRSF" id="PIRSF036289">
    <property type="entry name" value="Glycosyl_hydrolase_malt_phosph"/>
    <property type="match status" value="1"/>
</dbReference>
<dbReference type="GO" id="GO:0030246">
    <property type="term" value="F:carbohydrate binding"/>
    <property type="evidence" value="ECO:0007669"/>
    <property type="project" value="InterPro"/>
</dbReference>
<dbReference type="SUPFAM" id="SSF74650">
    <property type="entry name" value="Galactose mutarotase-like"/>
    <property type="match status" value="1"/>
</dbReference>
<feature type="binding site" evidence="3">
    <location>
        <begin position="600"/>
        <end position="601"/>
    </location>
    <ligand>
        <name>substrate</name>
    </ligand>
</feature>
<feature type="binding site" evidence="3">
    <location>
        <begin position="360"/>
        <end position="361"/>
    </location>
    <ligand>
        <name>substrate</name>
    </ligand>
</feature>
<comment type="similarity">
    <text evidence="1">Belongs to the glycosyl hydrolase 65 family.</text>
</comment>
<evidence type="ECO:0000256" key="1">
    <source>
        <dbReference type="ARBA" id="ARBA00006768"/>
    </source>
</evidence>
<dbReference type="InterPro" id="IPR005194">
    <property type="entry name" value="Glyco_hydro_65_C"/>
</dbReference>
<dbReference type="EC" id="3.2.1.-" evidence="7"/>
<dbReference type="SUPFAM" id="SSF48208">
    <property type="entry name" value="Six-hairpin glycosidases"/>
    <property type="match status" value="1"/>
</dbReference>
<dbReference type="InterPro" id="IPR012341">
    <property type="entry name" value="6hp_glycosidase-like_sf"/>
</dbReference>
<feature type="domain" description="Glycoside hydrolase family 65 C-terminal" evidence="5">
    <location>
        <begin position="698"/>
        <end position="756"/>
    </location>
</feature>
<dbReference type="GO" id="GO:0016757">
    <property type="term" value="F:glycosyltransferase activity"/>
    <property type="evidence" value="ECO:0007669"/>
    <property type="project" value="UniProtKB-ARBA"/>
</dbReference>
<dbReference type="Pfam" id="PF03636">
    <property type="entry name" value="Glyco_hydro_65N"/>
    <property type="match status" value="1"/>
</dbReference>
<dbReference type="Pfam" id="PF03633">
    <property type="entry name" value="Glyco_hydro_65C"/>
    <property type="match status" value="1"/>
</dbReference>
<dbReference type="InterPro" id="IPR005196">
    <property type="entry name" value="Glyco_hydro_65_N"/>
</dbReference>
<dbReference type="EMBL" id="CP007452">
    <property type="protein sequence ID" value="AHM57377.1"/>
    <property type="molecule type" value="Genomic_DNA"/>
</dbReference>
<organism evidence="7 8">
    <name type="scientific">Peptoclostridium acidaminophilum DSM 3953</name>
    <dbReference type="NCBI Taxonomy" id="1286171"/>
    <lineage>
        <taxon>Bacteria</taxon>
        <taxon>Bacillati</taxon>
        <taxon>Bacillota</taxon>
        <taxon>Clostridia</taxon>
        <taxon>Peptostreptococcales</taxon>
        <taxon>Peptoclostridiaceae</taxon>
        <taxon>Peptoclostridium</taxon>
    </lineage>
</organism>
<feature type="active site" description="Proton donor" evidence="2">
    <location>
        <position position="488"/>
    </location>
</feature>
<dbReference type="GO" id="GO:0005975">
    <property type="term" value="P:carbohydrate metabolic process"/>
    <property type="evidence" value="ECO:0007669"/>
    <property type="project" value="InterPro"/>
</dbReference>
<dbReference type="PANTHER" id="PTHR11051:SF14">
    <property type="entry name" value="MALTOSE PHOSPHORYLASE"/>
    <property type="match status" value="1"/>
</dbReference>
<dbReference type="GO" id="GO:0004553">
    <property type="term" value="F:hydrolase activity, hydrolyzing O-glycosyl compounds"/>
    <property type="evidence" value="ECO:0007669"/>
    <property type="project" value="TreeGrafter"/>
</dbReference>
<evidence type="ECO:0000259" key="6">
    <source>
        <dbReference type="Pfam" id="PF03636"/>
    </source>
</evidence>
<reference evidence="7 8" key="1">
    <citation type="journal article" date="2014" name="Genome Announc.">
        <title>Complete Genome Sequence of Amino Acid-Utilizing Eubacterium acidaminophilum al-2 (DSM 3953).</title>
        <authorList>
            <person name="Poehlein A."/>
            <person name="Andreesen J.R."/>
            <person name="Daniel R."/>
        </authorList>
    </citation>
    <scope>NUCLEOTIDE SEQUENCE [LARGE SCALE GENOMIC DNA]</scope>
    <source>
        <strain evidence="7 8">DSM 3953</strain>
    </source>
</reference>
<feature type="domain" description="Glycoside hydrolase family 65 N-terminal" evidence="6">
    <location>
        <begin position="15"/>
        <end position="269"/>
    </location>
</feature>
<keyword evidence="8" id="KW-1185">Reference proteome</keyword>
<dbReference type="Gene3D" id="1.50.10.10">
    <property type="match status" value="1"/>
</dbReference>
<evidence type="ECO:0000256" key="3">
    <source>
        <dbReference type="PIRSR" id="PIRSR036289-51"/>
    </source>
</evidence>
<dbReference type="RefSeq" id="WP_025436305.1">
    <property type="nucleotide sequence ID" value="NZ_CP007452.1"/>
</dbReference>
<protein>
    <submittedName>
        <fullName evidence="7">Putative glycosyl hydrolase YvdK</fullName>
        <ecNumber evidence="7">3.2.1.-</ecNumber>
    </submittedName>
</protein>
<name>W8TME5_PEPAC</name>
<evidence type="ECO:0000313" key="7">
    <source>
        <dbReference type="EMBL" id="AHM57377.1"/>
    </source>
</evidence>
<evidence type="ECO:0000259" key="5">
    <source>
        <dbReference type="Pfam" id="PF03633"/>
    </source>
</evidence>
<accession>W8TME5</accession>
<dbReference type="InterPro" id="IPR005195">
    <property type="entry name" value="Glyco_hydro_65_M"/>
</dbReference>
<sequence>MKALQLEPWRIVQSEPDFENNRIYESIMSLGNCHMGIRGNFEESFSGDSLKGTYLAGVYYPDSTKVGWWKNGYPEYYARIINSPDFIGIGLNADGIDIDMNIQRPLSFERALDMKEGSLERNVVLEYKKGKRLHIRTFRFLSMHDKECGCVVCEATPLDDDSVITMSPFLSSNVRNEDSNWGESFWTTISCQTGASDGHICSMTRKSGFGNCVAMACKAYLEGEEIPPSDFSSHGAEQTSGTVSIPISLLCPKGSTLRIVKFFCSVTTRDHPFETLADLSLEKASSLRAEGFESMYRLHRDAWASLWAMCDVEIKGDKRLQSAARYCIFNMLQTYTGHDSRLNIGPKGFTGEKYGGGTYWDTEAFCFPFYLMSFGRSSKTLLKYRHNQLDKARGNARKLGLQGALYPMVTVDGDECHNEWEITFEEIHRNAAMAHAIYLYEKHIGDFEYIAKIGIDVLVETARFWASRASWSSFRKKYVILGVTGPNEYENNVSNNWYTNYMASWNMEYAARSLALLEKQDAQRYESALSRLGMSGGEIDTWLRISSNMYLPFWEELGVFEQQDGYRDKVLEEASAIPSAELPISRSWSWDRILRSCFIKQADVLQAFYMLPENFSRETMKRNFDFYEPKTVHESSLSALAHSIVASRVCDFEKALSLFEHSVTLDLENRNRDTADGLHITSMAGAYLCICLGFAGIRIEHGKLSMSPHVPRGWDGYSFSMIFKENRMRIAVEKSLVTVYWDSYETIIIRVFESEHEILPGENVINATTLHAV</sequence>
<dbReference type="InterPro" id="IPR017045">
    <property type="entry name" value="Malt_Pase/Glycosyl_Hdrlase"/>
</dbReference>
<dbReference type="InterPro" id="IPR011013">
    <property type="entry name" value="Gal_mutarotase_sf_dom"/>
</dbReference>
<feature type="domain" description="Glycoside hydrolase family 65 central catalytic" evidence="4">
    <location>
        <begin position="325"/>
        <end position="687"/>
    </location>
</feature>
<evidence type="ECO:0000259" key="4">
    <source>
        <dbReference type="Pfam" id="PF03632"/>
    </source>
</evidence>
<dbReference type="InterPro" id="IPR037018">
    <property type="entry name" value="GH65_N"/>
</dbReference>
<dbReference type="AlphaFoldDB" id="W8TME5"/>
<dbReference type="PATRIC" id="fig|1286171.3.peg.2044"/>
<proteinExistence type="inferred from homology"/>
<dbReference type="Pfam" id="PF03632">
    <property type="entry name" value="Glyco_hydro_65m"/>
    <property type="match status" value="1"/>
</dbReference>
<dbReference type="eggNOG" id="COG1554">
    <property type="taxonomic scope" value="Bacteria"/>
</dbReference>
<evidence type="ECO:0000256" key="2">
    <source>
        <dbReference type="PIRSR" id="PIRSR036289-50"/>
    </source>
</evidence>
<dbReference type="Proteomes" id="UP000019591">
    <property type="component" value="Chromosome"/>
</dbReference>